<dbReference type="InterPro" id="IPR025965">
    <property type="entry name" value="FlgD/Vpr_Ig-like"/>
</dbReference>
<evidence type="ECO:0000256" key="1">
    <source>
        <dbReference type="ARBA" id="ARBA00022737"/>
    </source>
</evidence>
<dbReference type="Gene3D" id="2.120.10.30">
    <property type="entry name" value="TolB, C-terminal domain"/>
    <property type="match status" value="2"/>
</dbReference>
<feature type="domain" description="FlgD/Vpr Ig-like" evidence="3">
    <location>
        <begin position="336"/>
        <end position="398"/>
    </location>
</feature>
<dbReference type="PANTHER" id="PTHR24104">
    <property type="entry name" value="E3 UBIQUITIN-PROTEIN LIGASE NHLRC1-RELATED"/>
    <property type="match status" value="1"/>
</dbReference>
<dbReference type="EMBL" id="JACQXR010000033">
    <property type="protein sequence ID" value="MBI4726131.1"/>
    <property type="molecule type" value="Genomic_DNA"/>
</dbReference>
<proteinExistence type="predicted"/>
<evidence type="ECO:0000259" key="3">
    <source>
        <dbReference type="Pfam" id="PF13860"/>
    </source>
</evidence>
<evidence type="ECO:0000313" key="4">
    <source>
        <dbReference type="EMBL" id="MBI4726131.1"/>
    </source>
</evidence>
<dbReference type="InterPro" id="IPR001258">
    <property type="entry name" value="NHL_repeat"/>
</dbReference>
<dbReference type="PROSITE" id="PS51125">
    <property type="entry name" value="NHL"/>
    <property type="match status" value="1"/>
</dbReference>
<dbReference type="Proteomes" id="UP000736328">
    <property type="component" value="Unassembled WGS sequence"/>
</dbReference>
<dbReference type="Pfam" id="PF01436">
    <property type="entry name" value="NHL"/>
    <property type="match status" value="1"/>
</dbReference>
<dbReference type="CDD" id="cd05819">
    <property type="entry name" value="NHL"/>
    <property type="match status" value="1"/>
</dbReference>
<dbReference type="InterPro" id="IPR050952">
    <property type="entry name" value="TRIM-NHL_E3_ligases"/>
</dbReference>
<name>A0A933I7V9_UNCT6</name>
<dbReference type="SUPFAM" id="SSF101898">
    <property type="entry name" value="NHL repeat"/>
    <property type="match status" value="1"/>
</dbReference>
<comment type="caution">
    <text evidence="4">The sequence shown here is derived from an EMBL/GenBank/DDBJ whole genome shotgun (WGS) entry which is preliminary data.</text>
</comment>
<dbReference type="PANTHER" id="PTHR24104:SF25">
    <property type="entry name" value="PROTEIN LIN-41"/>
    <property type="match status" value="1"/>
</dbReference>
<accession>A0A933I7V9</accession>
<protein>
    <recommendedName>
        <fullName evidence="3">FlgD/Vpr Ig-like domain-containing protein</fullName>
    </recommendedName>
</protein>
<dbReference type="Gene3D" id="2.60.40.4070">
    <property type="match status" value="1"/>
</dbReference>
<dbReference type="InterPro" id="IPR011042">
    <property type="entry name" value="6-blade_b-propeller_TolB-like"/>
</dbReference>
<reference evidence="4" key="1">
    <citation type="submission" date="2020-07" db="EMBL/GenBank/DDBJ databases">
        <title>Huge and variable diversity of episymbiotic CPR bacteria and DPANN archaea in groundwater ecosystems.</title>
        <authorList>
            <person name="He C.Y."/>
            <person name="Keren R."/>
            <person name="Whittaker M."/>
            <person name="Farag I.F."/>
            <person name="Doudna J."/>
            <person name="Cate J.H.D."/>
            <person name="Banfield J.F."/>
        </authorList>
    </citation>
    <scope>NUCLEOTIDE SEQUENCE</scope>
    <source>
        <strain evidence="4">NC_groundwater_1520_Pr4_B-0.1um_53_5</strain>
    </source>
</reference>
<gene>
    <name evidence="4" type="ORF">HY768_02715</name>
</gene>
<keyword evidence="1" id="KW-0677">Repeat</keyword>
<dbReference type="Pfam" id="PF13860">
    <property type="entry name" value="FlgD_ig"/>
    <property type="match status" value="1"/>
</dbReference>
<dbReference type="AlphaFoldDB" id="A0A933I7V9"/>
<sequence>MKIKNQKSEIKIICLGSFLVFAVLAAPVFAQEYQPSLLVYPPFGHSLGFHKAGTFYLKLLLGWGARFEDPQGIACVRLKETDDPGTGDDDDDVTVYMVNSGRHQIIYNQGLSGLKSFGQMGSGPGELHTPRGIAATEDGKVYVADMNNNRVVSLQSRKGSLKFRVVIYDSLGTQTFSFGGEGILDEPFGIAVQGFGDRWTFFKETAIAVADSICARIQKFDQQGRLVARIANADIGLPGAYFSHLALDYFGNLYATDMINHQVHKFDRNLKYVAGFGRKGLEEKEFESPRGIAIWKRFGQVFIMERESAQYYWIGIDGYIKQVSPPVIDSLRPGATIVLQLYEPADLNIQILDSLNQPVRQLLNEFREKLGENFLIWDGEDDQGKPAPAGEYTISVTMAPTYSAKGYFTKTVTAKVRKAD</sequence>
<organism evidence="4 5">
    <name type="scientific">candidate division TA06 bacterium</name>
    <dbReference type="NCBI Taxonomy" id="2250710"/>
    <lineage>
        <taxon>Bacteria</taxon>
        <taxon>Bacteria division TA06</taxon>
    </lineage>
</organism>
<evidence type="ECO:0000313" key="5">
    <source>
        <dbReference type="Proteomes" id="UP000736328"/>
    </source>
</evidence>
<evidence type="ECO:0000256" key="2">
    <source>
        <dbReference type="PROSITE-ProRule" id="PRU00504"/>
    </source>
</evidence>
<feature type="repeat" description="NHL" evidence="2">
    <location>
        <begin position="114"/>
        <end position="157"/>
    </location>
</feature>
<dbReference type="GO" id="GO:0008270">
    <property type="term" value="F:zinc ion binding"/>
    <property type="evidence" value="ECO:0007669"/>
    <property type="project" value="UniProtKB-KW"/>
</dbReference>